<proteinExistence type="predicted"/>
<evidence type="ECO:0000256" key="1">
    <source>
        <dbReference type="SAM" id="SignalP"/>
    </source>
</evidence>
<gene>
    <name evidence="2" type="ORF">VroAM7_49690</name>
</gene>
<reference evidence="3" key="1">
    <citation type="submission" date="2019-07" db="EMBL/GenBank/DDBJ databases">
        <title>Complete Genome Sequences of Vibrion rotiferianus strain AM7.</title>
        <authorList>
            <person name="Miyazaki K."/>
            <person name="Wiseschart A."/>
            <person name="Pootanakit K."/>
            <person name="Ishimori K."/>
            <person name="Kitahara K."/>
        </authorList>
    </citation>
    <scope>NUCLEOTIDE SEQUENCE [LARGE SCALE GENOMIC DNA]</scope>
    <source>
        <strain evidence="3">AM7</strain>
        <plasmid evidence="3">pam7 dna</plasmid>
    </source>
</reference>
<dbReference type="SUPFAM" id="SSF52833">
    <property type="entry name" value="Thioredoxin-like"/>
    <property type="match status" value="1"/>
</dbReference>
<feature type="chain" id="PRO_5022006253" evidence="1">
    <location>
        <begin position="23"/>
        <end position="280"/>
    </location>
</feature>
<dbReference type="RefSeq" id="WP_143694286.1">
    <property type="nucleotide sequence ID" value="NZ_AP019800.1"/>
</dbReference>
<feature type="signal peptide" evidence="1">
    <location>
        <begin position="1"/>
        <end position="22"/>
    </location>
</feature>
<dbReference type="Gene3D" id="3.40.30.10">
    <property type="entry name" value="Glutaredoxin"/>
    <property type="match status" value="1"/>
</dbReference>
<protein>
    <submittedName>
        <fullName evidence="2">Uncharacterized protein</fullName>
    </submittedName>
</protein>
<evidence type="ECO:0000313" key="2">
    <source>
        <dbReference type="EMBL" id="BBL92316.1"/>
    </source>
</evidence>
<organism evidence="2 3">
    <name type="scientific">Vibrio rotiferianus</name>
    <dbReference type="NCBI Taxonomy" id="190895"/>
    <lineage>
        <taxon>Bacteria</taxon>
        <taxon>Pseudomonadati</taxon>
        <taxon>Pseudomonadota</taxon>
        <taxon>Gammaproteobacteria</taxon>
        <taxon>Vibrionales</taxon>
        <taxon>Vibrionaceae</taxon>
        <taxon>Vibrio</taxon>
    </lineage>
</organism>
<dbReference type="Proteomes" id="UP000315115">
    <property type="component" value="Plasmid pAM7"/>
</dbReference>
<keyword evidence="2" id="KW-0614">Plasmid</keyword>
<accession>A0A510IIP0</accession>
<geneLocation type="plasmid" evidence="3">
    <name>pam7 dna</name>
</geneLocation>
<keyword evidence="1" id="KW-0732">Signal</keyword>
<evidence type="ECO:0000313" key="3">
    <source>
        <dbReference type="Proteomes" id="UP000315115"/>
    </source>
</evidence>
<dbReference type="AlphaFoldDB" id="A0A510IIP0"/>
<name>A0A510IIP0_9VIBR</name>
<sequence length="280" mass="30597">MKKTTALLALTVTAALSGTAFANAAAVEPESNTFTSPVVPKTHTYVSLEPAPEVKEKIMNLVGEFVTKVTFFEGPYDLIAMHMVTKAGQTVAGFTNQDAEYIMAGSLVDINDRTQHHLLVSDLVKPDFSDVVNGLEGLPFASVGNGSELIHVVVDVNCPYCHQTYEDMNKLIETNPGKYQVRYYAVGFLGDDSTQKAERLAGIAPSQRNTAFNNLMTDRYHNLGAYEFTPNDGNKKIYEFMRKNAFSAVPVVISEAHGNVLVETGKPSGEFYRKLNSAGQ</sequence>
<dbReference type="InterPro" id="IPR036249">
    <property type="entry name" value="Thioredoxin-like_sf"/>
</dbReference>
<dbReference type="EMBL" id="AP019800">
    <property type="protein sequence ID" value="BBL92316.1"/>
    <property type="molecule type" value="Genomic_DNA"/>
</dbReference>